<organism evidence="2 3">
    <name type="scientific">Massilia glaciei</name>
    <dbReference type="NCBI Taxonomy" id="1524097"/>
    <lineage>
        <taxon>Bacteria</taxon>
        <taxon>Pseudomonadati</taxon>
        <taxon>Pseudomonadota</taxon>
        <taxon>Betaproteobacteria</taxon>
        <taxon>Burkholderiales</taxon>
        <taxon>Oxalobacteraceae</taxon>
        <taxon>Telluria group</taxon>
        <taxon>Massilia</taxon>
    </lineage>
</organism>
<dbReference type="Proteomes" id="UP000241421">
    <property type="component" value="Unassembled WGS sequence"/>
</dbReference>
<evidence type="ECO:0000256" key="1">
    <source>
        <dbReference type="SAM" id="SignalP"/>
    </source>
</evidence>
<evidence type="ECO:0000313" key="2">
    <source>
        <dbReference type="EMBL" id="PWF55402.1"/>
    </source>
</evidence>
<proteinExistence type="predicted"/>
<keyword evidence="3" id="KW-1185">Reference proteome</keyword>
<dbReference type="PIRSF" id="PIRSF011444">
    <property type="entry name" value="DUF1287"/>
    <property type="match status" value="1"/>
</dbReference>
<name>A0A2U2I6Q0_9BURK</name>
<dbReference type="AlphaFoldDB" id="A0A2U2I6Q0"/>
<gene>
    <name evidence="2" type="ORF">C7C56_002010</name>
</gene>
<dbReference type="RefSeq" id="WP_106755832.1">
    <property type="nucleotide sequence ID" value="NZ_PXWF02000027.1"/>
</dbReference>
<feature type="signal peptide" evidence="1">
    <location>
        <begin position="1"/>
        <end position="21"/>
    </location>
</feature>
<accession>A0A2U2I6Q0</accession>
<dbReference type="InterPro" id="IPR009706">
    <property type="entry name" value="DUF1287"/>
</dbReference>
<evidence type="ECO:0000313" key="3">
    <source>
        <dbReference type="Proteomes" id="UP000241421"/>
    </source>
</evidence>
<protein>
    <submittedName>
        <fullName evidence="2">DUF1287 domain-containing protein</fullName>
    </submittedName>
</protein>
<dbReference type="OrthoDB" id="114026at2"/>
<comment type="caution">
    <text evidence="2">The sequence shown here is derived from an EMBL/GenBank/DDBJ whole genome shotgun (WGS) entry which is preliminary data.</text>
</comment>
<dbReference type="EMBL" id="PXWF02000027">
    <property type="protein sequence ID" value="PWF55402.1"/>
    <property type="molecule type" value="Genomic_DNA"/>
</dbReference>
<feature type="chain" id="PRO_5015446507" evidence="1">
    <location>
        <begin position="22"/>
        <end position="193"/>
    </location>
</feature>
<keyword evidence="1" id="KW-0732">Signal</keyword>
<sequence>MNLSRLLFCALLGACARHATASPAQLVEAARSQIGVTVRYDGAYQKLAYPGGDVAQEVGVCTDVVVRAYRKGGLDLQRLVHEDMLRAWASYPRLWQLRRPDRNIDHRRVPNLQTFFKRRDAALPVSARAQDYRAGDLVTWMLPGNLPHIGIVSDRAAGGRPLVIHNIGAGTREEDALFAYRITGHYRFPAGRP</sequence>
<reference evidence="2 3" key="1">
    <citation type="submission" date="2018-04" db="EMBL/GenBank/DDBJ databases">
        <title>Massilia violaceinigra sp. nov., a novel purple-pigmented bacterium isolated from Tianshan glacier, Xinjiang, China.</title>
        <authorList>
            <person name="Wang H."/>
        </authorList>
    </citation>
    <scope>NUCLEOTIDE SEQUENCE [LARGE SCALE GENOMIC DNA]</scope>
    <source>
        <strain evidence="2 3">B448-2</strain>
    </source>
</reference>
<dbReference type="Pfam" id="PF06940">
    <property type="entry name" value="DUF1287"/>
    <property type="match status" value="1"/>
</dbReference>